<evidence type="ECO:0000313" key="4">
    <source>
        <dbReference type="Proteomes" id="UP001153076"/>
    </source>
</evidence>
<proteinExistence type="predicted"/>
<name>A0A9Q1Q8C6_9CARY</name>
<feature type="chain" id="PRO_5040424281" evidence="2">
    <location>
        <begin position="22"/>
        <end position="177"/>
    </location>
</feature>
<accession>A0A9Q1Q8C6</accession>
<protein>
    <submittedName>
        <fullName evidence="3">Uncharacterized protein</fullName>
    </submittedName>
</protein>
<dbReference type="EMBL" id="JAKOGI010000588">
    <property type="protein sequence ID" value="KAJ8432718.1"/>
    <property type="molecule type" value="Genomic_DNA"/>
</dbReference>
<dbReference type="Proteomes" id="UP001153076">
    <property type="component" value="Unassembled WGS sequence"/>
</dbReference>
<feature type="signal peptide" evidence="2">
    <location>
        <begin position="1"/>
        <end position="21"/>
    </location>
</feature>
<dbReference type="AlphaFoldDB" id="A0A9Q1Q8C6"/>
<gene>
    <name evidence="3" type="ORF">Cgig2_001936</name>
</gene>
<organism evidence="3 4">
    <name type="scientific">Carnegiea gigantea</name>
    <dbReference type="NCBI Taxonomy" id="171969"/>
    <lineage>
        <taxon>Eukaryota</taxon>
        <taxon>Viridiplantae</taxon>
        <taxon>Streptophyta</taxon>
        <taxon>Embryophyta</taxon>
        <taxon>Tracheophyta</taxon>
        <taxon>Spermatophyta</taxon>
        <taxon>Magnoliopsida</taxon>
        <taxon>eudicotyledons</taxon>
        <taxon>Gunneridae</taxon>
        <taxon>Pentapetalae</taxon>
        <taxon>Caryophyllales</taxon>
        <taxon>Cactineae</taxon>
        <taxon>Cactaceae</taxon>
        <taxon>Cactoideae</taxon>
        <taxon>Echinocereeae</taxon>
        <taxon>Carnegiea</taxon>
    </lineage>
</organism>
<keyword evidence="2" id="KW-0732">Signal</keyword>
<feature type="compositionally biased region" description="Polar residues" evidence="1">
    <location>
        <begin position="36"/>
        <end position="48"/>
    </location>
</feature>
<feature type="region of interest" description="Disordered" evidence="1">
    <location>
        <begin position="26"/>
        <end position="62"/>
    </location>
</feature>
<sequence>MGKGDIASGSVHLLCFLGSSCLQTGEDETKEKRQRLTYSRRVSQQRQSAGGKENIQPNSLQGVNKSCTTQISKKHISVANRMENSTIGMPRPHNLVNQSCDQNTSTGENTNTSGCLNQSNIARRLNLDQREQLKCIHKVSKGDRLTSMPSALSRELMSSRVINPYATTQVLFFSPPI</sequence>
<evidence type="ECO:0000256" key="1">
    <source>
        <dbReference type="SAM" id="MobiDB-lite"/>
    </source>
</evidence>
<comment type="caution">
    <text evidence="3">The sequence shown here is derived from an EMBL/GenBank/DDBJ whole genome shotgun (WGS) entry which is preliminary data.</text>
</comment>
<evidence type="ECO:0000256" key="2">
    <source>
        <dbReference type="SAM" id="SignalP"/>
    </source>
</evidence>
<dbReference type="PROSITE" id="PS51257">
    <property type="entry name" value="PROKAR_LIPOPROTEIN"/>
    <property type="match status" value="1"/>
</dbReference>
<reference evidence="3" key="1">
    <citation type="submission" date="2022-04" db="EMBL/GenBank/DDBJ databases">
        <title>Carnegiea gigantea Genome sequencing and assembly v2.</title>
        <authorList>
            <person name="Copetti D."/>
            <person name="Sanderson M.J."/>
            <person name="Burquez A."/>
            <person name="Wojciechowski M.F."/>
        </authorList>
    </citation>
    <scope>NUCLEOTIDE SEQUENCE</scope>
    <source>
        <strain evidence="3">SGP5-SGP5p</strain>
        <tissue evidence="3">Aerial part</tissue>
    </source>
</reference>
<evidence type="ECO:0000313" key="3">
    <source>
        <dbReference type="EMBL" id="KAJ8432718.1"/>
    </source>
</evidence>
<keyword evidence="4" id="KW-1185">Reference proteome</keyword>